<evidence type="ECO:0000256" key="3">
    <source>
        <dbReference type="ARBA" id="ARBA00022692"/>
    </source>
</evidence>
<dbReference type="SUPFAM" id="SSF81296">
    <property type="entry name" value="E set domains"/>
    <property type="match status" value="1"/>
</dbReference>
<evidence type="ECO:0000256" key="1">
    <source>
        <dbReference type="ARBA" id="ARBA00004651"/>
    </source>
</evidence>
<organism evidence="12 13">
    <name type="scientific">Gryllotalpicola koreensis</name>
    <dbReference type="NCBI Taxonomy" id="993086"/>
    <lineage>
        <taxon>Bacteria</taxon>
        <taxon>Bacillati</taxon>
        <taxon>Actinomycetota</taxon>
        <taxon>Actinomycetes</taxon>
        <taxon>Micrococcales</taxon>
        <taxon>Microbacteriaceae</taxon>
        <taxon>Gryllotalpicola</taxon>
    </lineage>
</organism>
<evidence type="ECO:0000256" key="2">
    <source>
        <dbReference type="ARBA" id="ARBA00022475"/>
    </source>
</evidence>
<keyword evidence="6 9" id="KW-1133">Transmembrane helix</keyword>
<evidence type="ECO:0000256" key="6">
    <source>
        <dbReference type="ARBA" id="ARBA00022989"/>
    </source>
</evidence>
<dbReference type="InterPro" id="IPR014755">
    <property type="entry name" value="Cu-Rt/internalin_Ig-like"/>
</dbReference>
<dbReference type="Pfam" id="PF04234">
    <property type="entry name" value="CopC"/>
    <property type="match status" value="1"/>
</dbReference>
<evidence type="ECO:0000256" key="9">
    <source>
        <dbReference type="SAM" id="Phobius"/>
    </source>
</evidence>
<feature type="domain" description="Copper resistance protein D" evidence="11">
    <location>
        <begin position="328"/>
        <end position="435"/>
    </location>
</feature>
<dbReference type="InterPro" id="IPR014756">
    <property type="entry name" value="Ig_E-set"/>
</dbReference>
<evidence type="ECO:0000256" key="8">
    <source>
        <dbReference type="ARBA" id="ARBA00023136"/>
    </source>
</evidence>
<dbReference type="Pfam" id="PF05425">
    <property type="entry name" value="CopD"/>
    <property type="match status" value="1"/>
</dbReference>
<comment type="caution">
    <text evidence="12">The sequence shown here is derived from an EMBL/GenBank/DDBJ whole genome shotgun (WGS) entry which is preliminary data.</text>
</comment>
<accession>A0ABP8A679</accession>
<reference evidence="13" key="1">
    <citation type="journal article" date="2019" name="Int. J. Syst. Evol. Microbiol.">
        <title>The Global Catalogue of Microorganisms (GCM) 10K type strain sequencing project: providing services to taxonomists for standard genome sequencing and annotation.</title>
        <authorList>
            <consortium name="The Broad Institute Genomics Platform"/>
            <consortium name="The Broad Institute Genome Sequencing Center for Infectious Disease"/>
            <person name="Wu L."/>
            <person name="Ma J."/>
        </authorList>
    </citation>
    <scope>NUCLEOTIDE SEQUENCE [LARGE SCALE GENOMIC DNA]</scope>
    <source>
        <strain evidence="13">JCM 17591</strain>
    </source>
</reference>
<evidence type="ECO:0000313" key="12">
    <source>
        <dbReference type="EMBL" id="GAA4178577.1"/>
    </source>
</evidence>
<evidence type="ECO:0000313" key="13">
    <source>
        <dbReference type="Proteomes" id="UP001501079"/>
    </source>
</evidence>
<feature type="domain" description="CopC" evidence="10">
    <location>
        <begin position="41"/>
        <end position="137"/>
    </location>
</feature>
<name>A0ABP8A679_9MICO</name>
<evidence type="ECO:0000256" key="7">
    <source>
        <dbReference type="ARBA" id="ARBA00023008"/>
    </source>
</evidence>
<feature type="transmembrane region" description="Helical" evidence="9">
    <location>
        <begin position="167"/>
        <end position="189"/>
    </location>
</feature>
<evidence type="ECO:0000259" key="11">
    <source>
        <dbReference type="Pfam" id="PF05425"/>
    </source>
</evidence>
<evidence type="ECO:0000256" key="4">
    <source>
        <dbReference type="ARBA" id="ARBA00022723"/>
    </source>
</evidence>
<keyword evidence="7" id="KW-0186">Copper</keyword>
<keyword evidence="8 9" id="KW-0472">Membrane</keyword>
<dbReference type="InterPro" id="IPR032694">
    <property type="entry name" value="CopC/D"/>
</dbReference>
<evidence type="ECO:0000259" key="10">
    <source>
        <dbReference type="Pfam" id="PF04234"/>
    </source>
</evidence>
<sequence>MTNRPGARTRRLAQVAALGVALGLLFGVSGGLLSQQPASAHAYIVSSTPGNGAELAAAPTTVRVSFDEPVTLPGTADEATVLDSAGRRVDTGAPNLSADRTTLTIGIKPGIAKDSYIASWSVVSADTHPVGGSIEFGYGVPATAAAAPEAPQPSAVLSLLVGLAKGLLYLALVVGLGVPPAALLLGAAADERRTVLRVARVGAAVAAAASVLQLGLQHLWESGALATFATSSYAIAVYARIVALGIAAAVAGPAAADRPRRTARAVFAAAGLAAVGTVVVNGHGGSHAWWYFASTALHAISAVAWLGGLAVLGWLLLRGRLSAERLRRMPHWSLYAGASVAALALSGVVQGLVEVRYPAALVTTQYGGILIIKLALVAGVLALAVRGHFWVRRETHAARAAASAQPAPGRTAVLRNRVRWEAGIAASVVVASGVLSSITPAAADYAPTVTQHEKIGPYRVTLEVSPTRTGPETLKITVLEPSFNAALPDALDVSLSQAGGPVKSLAVDFPYRLAGVVHPGKPTPVTFTSAAVTVPRTGEWTASITVVASALEQYTADLHYRVQ</sequence>
<gene>
    <name evidence="12" type="ORF">GCM10022287_29090</name>
</gene>
<feature type="transmembrane region" description="Helical" evidence="9">
    <location>
        <begin position="263"/>
        <end position="282"/>
    </location>
</feature>
<protein>
    <recommendedName>
        <fullName evidence="14">Copper resistance protein CopC</fullName>
    </recommendedName>
</protein>
<dbReference type="Proteomes" id="UP001501079">
    <property type="component" value="Unassembled WGS sequence"/>
</dbReference>
<keyword evidence="4" id="KW-0479">Metal-binding</keyword>
<keyword evidence="5" id="KW-0732">Signal</keyword>
<keyword evidence="2" id="KW-1003">Cell membrane</keyword>
<feature type="transmembrane region" description="Helical" evidence="9">
    <location>
        <begin position="201"/>
        <end position="220"/>
    </location>
</feature>
<feature type="transmembrane region" description="Helical" evidence="9">
    <location>
        <begin position="365"/>
        <end position="385"/>
    </location>
</feature>
<feature type="transmembrane region" description="Helical" evidence="9">
    <location>
        <begin position="232"/>
        <end position="251"/>
    </location>
</feature>
<dbReference type="InterPro" id="IPR007348">
    <property type="entry name" value="CopC_dom"/>
</dbReference>
<dbReference type="PANTHER" id="PTHR34820:SF4">
    <property type="entry name" value="INNER MEMBRANE PROTEIN YEBZ"/>
    <property type="match status" value="1"/>
</dbReference>
<evidence type="ECO:0008006" key="14">
    <source>
        <dbReference type="Google" id="ProtNLM"/>
    </source>
</evidence>
<evidence type="ECO:0000256" key="5">
    <source>
        <dbReference type="ARBA" id="ARBA00022729"/>
    </source>
</evidence>
<dbReference type="RefSeq" id="WP_344755699.1">
    <property type="nucleotide sequence ID" value="NZ_BAABBW010000005.1"/>
</dbReference>
<comment type="subcellular location">
    <subcellularLocation>
        <location evidence="1">Cell membrane</location>
        <topology evidence="1">Multi-pass membrane protein</topology>
    </subcellularLocation>
</comment>
<dbReference type="EMBL" id="BAABBW010000005">
    <property type="protein sequence ID" value="GAA4178577.1"/>
    <property type="molecule type" value="Genomic_DNA"/>
</dbReference>
<keyword evidence="3 9" id="KW-0812">Transmembrane</keyword>
<dbReference type="Gene3D" id="2.60.40.1220">
    <property type="match status" value="1"/>
</dbReference>
<proteinExistence type="predicted"/>
<feature type="transmembrane region" description="Helical" evidence="9">
    <location>
        <begin position="288"/>
        <end position="317"/>
    </location>
</feature>
<dbReference type="PANTHER" id="PTHR34820">
    <property type="entry name" value="INNER MEMBRANE PROTEIN YEBZ"/>
    <property type="match status" value="1"/>
</dbReference>
<dbReference type="InterPro" id="IPR008457">
    <property type="entry name" value="Cu-R_CopD_dom"/>
</dbReference>
<keyword evidence="13" id="KW-1185">Reference proteome</keyword>
<feature type="transmembrane region" description="Helical" evidence="9">
    <location>
        <begin position="329"/>
        <end position="353"/>
    </location>
</feature>